<protein>
    <submittedName>
        <fullName evidence="2">Uncharacterized protein</fullName>
    </submittedName>
</protein>
<feature type="region of interest" description="Disordered" evidence="1">
    <location>
        <begin position="265"/>
        <end position="311"/>
    </location>
</feature>
<dbReference type="AlphaFoldDB" id="A0A9N9VEJ8"/>
<dbReference type="Proteomes" id="UP000696573">
    <property type="component" value="Unassembled WGS sequence"/>
</dbReference>
<keyword evidence="3" id="KW-1185">Reference proteome</keyword>
<organism evidence="2 3">
    <name type="scientific">Clonostachys rhizophaga</name>
    <dbReference type="NCBI Taxonomy" id="160324"/>
    <lineage>
        <taxon>Eukaryota</taxon>
        <taxon>Fungi</taxon>
        <taxon>Dikarya</taxon>
        <taxon>Ascomycota</taxon>
        <taxon>Pezizomycotina</taxon>
        <taxon>Sordariomycetes</taxon>
        <taxon>Hypocreomycetidae</taxon>
        <taxon>Hypocreales</taxon>
        <taxon>Bionectriaceae</taxon>
        <taxon>Clonostachys</taxon>
    </lineage>
</organism>
<reference evidence="2" key="1">
    <citation type="submission" date="2021-10" db="EMBL/GenBank/DDBJ databases">
        <authorList>
            <person name="Piombo E."/>
        </authorList>
    </citation>
    <scope>NUCLEOTIDE SEQUENCE</scope>
</reference>
<gene>
    <name evidence="2" type="ORF">CRHIZ90672A_00018481</name>
</gene>
<name>A0A9N9VEJ8_9HYPO</name>
<sequence length="400" mass="43725">MTSRMKLRQLLTQSKPPINCRSKSTSTYVNEDNWPKLRGHITLWADFNIGTLTSRYGKLLEMEMEHPEGVAKEKLENLTIHGMKDIKQIIAWNASILEPALQFGQSQLPLQKLRIVHEHTNPHITAASSQTRVDHLIELKDAPTRTLVVGLGATSIKFRGGAHLSRSNQKNKASREENLMRQLAHACDLANSRYGYIQTNDELVACRFSCTGTVWEAEIMPIPMELSGDQGMTTALAIWWMAMLAMPKWEDSDIRPREKMAPLDGQVATKKRKANDDPQASVTDPDGNSGRMAGPSPPSGPNMEVLDTNAGIGGSLNSASHNASFANVPNMGLLDTAAGVGGIPDSASCNAGFPSFSNPGLADNSIGSPEGLNSEFETGIRMSDFVNFVEDVDELQRRQS</sequence>
<accession>A0A9N9VEJ8</accession>
<evidence type="ECO:0000313" key="2">
    <source>
        <dbReference type="EMBL" id="CAH0021754.1"/>
    </source>
</evidence>
<evidence type="ECO:0000313" key="3">
    <source>
        <dbReference type="Proteomes" id="UP000696573"/>
    </source>
</evidence>
<proteinExistence type="predicted"/>
<dbReference type="EMBL" id="CABFNQ020000660">
    <property type="protein sequence ID" value="CAH0021754.1"/>
    <property type="molecule type" value="Genomic_DNA"/>
</dbReference>
<comment type="caution">
    <text evidence="2">The sequence shown here is derived from an EMBL/GenBank/DDBJ whole genome shotgun (WGS) entry which is preliminary data.</text>
</comment>
<evidence type="ECO:0000256" key="1">
    <source>
        <dbReference type="SAM" id="MobiDB-lite"/>
    </source>
</evidence>
<dbReference type="OrthoDB" id="4367324at2759"/>